<dbReference type="SUPFAM" id="SSF47384">
    <property type="entry name" value="Homodimeric domain of signal transducing histidine kinase"/>
    <property type="match status" value="1"/>
</dbReference>
<feature type="transmembrane region" description="Helical" evidence="14">
    <location>
        <begin position="167"/>
        <end position="187"/>
    </location>
</feature>
<dbReference type="InterPro" id="IPR036097">
    <property type="entry name" value="HisK_dim/P_sf"/>
</dbReference>
<keyword evidence="11 14" id="KW-1133">Transmembrane helix</keyword>
<dbReference type="CDD" id="cd00082">
    <property type="entry name" value="HisKA"/>
    <property type="match status" value="1"/>
</dbReference>
<dbReference type="PANTHER" id="PTHR45528">
    <property type="entry name" value="SENSOR HISTIDINE KINASE CPXA"/>
    <property type="match status" value="1"/>
</dbReference>
<keyword evidence="6" id="KW-0808">Transferase</keyword>
<evidence type="ECO:0000256" key="6">
    <source>
        <dbReference type="ARBA" id="ARBA00022679"/>
    </source>
</evidence>
<evidence type="ECO:0000256" key="12">
    <source>
        <dbReference type="ARBA" id="ARBA00023012"/>
    </source>
</evidence>
<proteinExistence type="predicted"/>
<feature type="transmembrane region" description="Helical" evidence="14">
    <location>
        <begin position="12"/>
        <end position="31"/>
    </location>
</feature>
<gene>
    <name evidence="16" type="ORF">GX618_03770</name>
</gene>
<evidence type="ECO:0000256" key="4">
    <source>
        <dbReference type="ARBA" id="ARBA00022475"/>
    </source>
</evidence>
<evidence type="ECO:0000256" key="7">
    <source>
        <dbReference type="ARBA" id="ARBA00022692"/>
    </source>
</evidence>
<dbReference type="PROSITE" id="PS50885">
    <property type="entry name" value="HAMP"/>
    <property type="match status" value="1"/>
</dbReference>
<dbReference type="PANTHER" id="PTHR45528:SF1">
    <property type="entry name" value="SENSOR HISTIDINE KINASE CPXA"/>
    <property type="match status" value="1"/>
</dbReference>
<evidence type="ECO:0000256" key="1">
    <source>
        <dbReference type="ARBA" id="ARBA00000085"/>
    </source>
</evidence>
<dbReference type="SMART" id="SM00388">
    <property type="entry name" value="HisKA"/>
    <property type="match status" value="1"/>
</dbReference>
<comment type="subcellular location">
    <subcellularLocation>
        <location evidence="2">Cell membrane</location>
        <topology evidence="2">Multi-pass membrane protein</topology>
    </subcellularLocation>
</comment>
<feature type="domain" description="HAMP" evidence="15">
    <location>
        <begin position="189"/>
        <end position="242"/>
    </location>
</feature>
<dbReference type="AlphaFoldDB" id="A0A847EU74"/>
<evidence type="ECO:0000256" key="8">
    <source>
        <dbReference type="ARBA" id="ARBA00022741"/>
    </source>
</evidence>
<feature type="non-terminal residue" evidence="16">
    <location>
        <position position="323"/>
    </location>
</feature>
<dbReference type="GO" id="GO:0005524">
    <property type="term" value="F:ATP binding"/>
    <property type="evidence" value="ECO:0007669"/>
    <property type="project" value="UniProtKB-KW"/>
</dbReference>
<keyword evidence="12" id="KW-0902">Two-component regulatory system</keyword>
<dbReference type="InterPro" id="IPR003661">
    <property type="entry name" value="HisK_dim/P_dom"/>
</dbReference>
<comment type="caution">
    <text evidence="16">The sequence shown here is derived from an EMBL/GenBank/DDBJ whole genome shotgun (WGS) entry which is preliminary data.</text>
</comment>
<dbReference type="InterPro" id="IPR050398">
    <property type="entry name" value="HssS/ArlS-like"/>
</dbReference>
<dbReference type="Gene3D" id="1.10.287.130">
    <property type="match status" value="1"/>
</dbReference>
<evidence type="ECO:0000256" key="5">
    <source>
        <dbReference type="ARBA" id="ARBA00022553"/>
    </source>
</evidence>
<dbReference type="SUPFAM" id="SSF158472">
    <property type="entry name" value="HAMP domain-like"/>
    <property type="match status" value="1"/>
</dbReference>
<evidence type="ECO:0000256" key="13">
    <source>
        <dbReference type="ARBA" id="ARBA00023136"/>
    </source>
</evidence>
<keyword evidence="4" id="KW-1003">Cell membrane</keyword>
<reference evidence="16 17" key="1">
    <citation type="journal article" date="2020" name="Biotechnol. Biofuels">
        <title>New insights from the biogas microbiome by comprehensive genome-resolved metagenomics of nearly 1600 species originating from multiple anaerobic digesters.</title>
        <authorList>
            <person name="Campanaro S."/>
            <person name="Treu L."/>
            <person name="Rodriguez-R L.M."/>
            <person name="Kovalovszki A."/>
            <person name="Ziels R.M."/>
            <person name="Maus I."/>
            <person name="Zhu X."/>
            <person name="Kougias P.G."/>
            <person name="Basile A."/>
            <person name="Luo G."/>
            <person name="Schluter A."/>
            <person name="Konstantinidis K.T."/>
            <person name="Angelidaki I."/>
        </authorList>
    </citation>
    <scope>NUCLEOTIDE SEQUENCE [LARGE SCALE GENOMIC DNA]</scope>
    <source>
        <strain evidence="16">AS06rmzACSIP_421</strain>
    </source>
</reference>
<dbReference type="SMART" id="SM00304">
    <property type="entry name" value="HAMP"/>
    <property type="match status" value="1"/>
</dbReference>
<evidence type="ECO:0000256" key="10">
    <source>
        <dbReference type="ARBA" id="ARBA00022840"/>
    </source>
</evidence>
<evidence type="ECO:0000256" key="2">
    <source>
        <dbReference type="ARBA" id="ARBA00004651"/>
    </source>
</evidence>
<keyword evidence="7 14" id="KW-0812">Transmembrane</keyword>
<dbReference type="EMBL" id="JAAZAL010000135">
    <property type="protein sequence ID" value="NLE31359.1"/>
    <property type="molecule type" value="Genomic_DNA"/>
</dbReference>
<dbReference type="GO" id="GO:0005886">
    <property type="term" value="C:plasma membrane"/>
    <property type="evidence" value="ECO:0007669"/>
    <property type="project" value="UniProtKB-SubCell"/>
</dbReference>
<sequence length="323" mass="37279">MYRLRTKLSISFLIVSLIVVLMISALANFFIKKQFTQYAIENKNRKIESILSLLADRYLDWGRQWDINGLESIGINALNDGLFLRIRDNQNSLLFDAWVHDNQLCSQMMDQFALAMRSRMGRDMGGYLEQTYPLLLSGQAIGSVDIGYYGPYFYTENDLRFLETLNLLLAAAGFISLFIAVGFGWLFTRQLTRPIVRVINATEKIADGQYNERLIYDSSTKELHDLTNSVNSLALKLENQNRLRKQLTSDVAHELRTPVTILRNHLEALLDGTWEMSAERLDTCHSEIMRITNLINDLEKLTTLDQICYRLEKSRFDLSQLLQ</sequence>
<keyword evidence="13 14" id="KW-0472">Membrane</keyword>
<accession>A0A847EU74</accession>
<protein>
    <recommendedName>
        <fullName evidence="3">histidine kinase</fullName>
        <ecNumber evidence="3">2.7.13.3</ecNumber>
    </recommendedName>
</protein>
<evidence type="ECO:0000256" key="3">
    <source>
        <dbReference type="ARBA" id="ARBA00012438"/>
    </source>
</evidence>
<evidence type="ECO:0000313" key="17">
    <source>
        <dbReference type="Proteomes" id="UP000554004"/>
    </source>
</evidence>
<keyword evidence="10" id="KW-0067">ATP-binding</keyword>
<name>A0A847EU74_9BACT</name>
<evidence type="ECO:0000259" key="15">
    <source>
        <dbReference type="PROSITE" id="PS50885"/>
    </source>
</evidence>
<dbReference type="CDD" id="cd06225">
    <property type="entry name" value="HAMP"/>
    <property type="match status" value="1"/>
</dbReference>
<evidence type="ECO:0000256" key="9">
    <source>
        <dbReference type="ARBA" id="ARBA00022777"/>
    </source>
</evidence>
<keyword evidence="9" id="KW-0418">Kinase</keyword>
<dbReference type="Pfam" id="PF00672">
    <property type="entry name" value="HAMP"/>
    <property type="match status" value="1"/>
</dbReference>
<organism evidence="16 17">
    <name type="scientific">Candidatus Dojkabacteria bacterium</name>
    <dbReference type="NCBI Taxonomy" id="2099670"/>
    <lineage>
        <taxon>Bacteria</taxon>
        <taxon>Candidatus Dojkabacteria</taxon>
    </lineage>
</organism>
<comment type="catalytic activity">
    <reaction evidence="1">
        <text>ATP + protein L-histidine = ADP + protein N-phospho-L-histidine.</text>
        <dbReference type="EC" id="2.7.13.3"/>
    </reaction>
</comment>
<dbReference type="Pfam" id="PF00512">
    <property type="entry name" value="HisKA"/>
    <property type="match status" value="1"/>
</dbReference>
<dbReference type="Gene3D" id="6.10.340.10">
    <property type="match status" value="1"/>
</dbReference>
<dbReference type="GO" id="GO:0000155">
    <property type="term" value="F:phosphorelay sensor kinase activity"/>
    <property type="evidence" value="ECO:0007669"/>
    <property type="project" value="InterPro"/>
</dbReference>
<dbReference type="EC" id="2.7.13.3" evidence="3"/>
<evidence type="ECO:0000256" key="11">
    <source>
        <dbReference type="ARBA" id="ARBA00022989"/>
    </source>
</evidence>
<evidence type="ECO:0000313" key="16">
    <source>
        <dbReference type="EMBL" id="NLE31359.1"/>
    </source>
</evidence>
<keyword evidence="5" id="KW-0597">Phosphoprotein</keyword>
<dbReference type="InterPro" id="IPR003660">
    <property type="entry name" value="HAMP_dom"/>
</dbReference>
<dbReference type="Proteomes" id="UP000554004">
    <property type="component" value="Unassembled WGS sequence"/>
</dbReference>
<keyword evidence="8" id="KW-0547">Nucleotide-binding</keyword>
<evidence type="ECO:0000256" key="14">
    <source>
        <dbReference type="SAM" id="Phobius"/>
    </source>
</evidence>